<dbReference type="Proteomes" id="UP000278085">
    <property type="component" value="Unassembled WGS sequence"/>
</dbReference>
<gene>
    <name evidence="2" type="ORF">EJB06_03100</name>
</gene>
<keyword evidence="1" id="KW-0812">Transmembrane</keyword>
<keyword evidence="1" id="KW-1133">Transmembrane helix</keyword>
<keyword evidence="3" id="KW-1185">Reference proteome</keyword>
<evidence type="ECO:0000256" key="1">
    <source>
        <dbReference type="SAM" id="Phobius"/>
    </source>
</evidence>
<organism evidence="2 3">
    <name type="scientific">Massilia atriviolacea</name>
    <dbReference type="NCBI Taxonomy" id="2495579"/>
    <lineage>
        <taxon>Bacteria</taxon>
        <taxon>Pseudomonadati</taxon>
        <taxon>Pseudomonadota</taxon>
        <taxon>Betaproteobacteria</taxon>
        <taxon>Burkholderiales</taxon>
        <taxon>Oxalobacteraceae</taxon>
        <taxon>Telluria group</taxon>
        <taxon>Massilia</taxon>
    </lineage>
</organism>
<dbReference type="RefSeq" id="WP_126072557.1">
    <property type="nucleotide sequence ID" value="NZ_CP051166.1"/>
</dbReference>
<dbReference type="AlphaFoldDB" id="A0A430HRJ5"/>
<sequence length="174" mass="19761">MPHIDIELALVFLLALLLCMCLYMRWRYPVPDYPPMATHADDPLMQEAKARARAGLDCFRALLGEQYENALVKLRFVSSAGRVEYVWAEVLDVLGPDELGIRLVTPPVTHSGRLARLYRCRFDELVDWQVRDRAGGLHGGYTERALFAVARRDGLQLPDSLLQRERAYVDGDSS</sequence>
<protein>
    <submittedName>
        <fullName evidence="2">DUF2314 domain-containing protein</fullName>
    </submittedName>
</protein>
<comment type="caution">
    <text evidence="2">The sequence shown here is derived from an EMBL/GenBank/DDBJ whole genome shotgun (WGS) entry which is preliminary data.</text>
</comment>
<dbReference type="EMBL" id="RXLQ01000002">
    <property type="protein sequence ID" value="RSZ60141.1"/>
    <property type="molecule type" value="Genomic_DNA"/>
</dbReference>
<evidence type="ECO:0000313" key="3">
    <source>
        <dbReference type="Proteomes" id="UP000278085"/>
    </source>
</evidence>
<evidence type="ECO:0000313" key="2">
    <source>
        <dbReference type="EMBL" id="RSZ60141.1"/>
    </source>
</evidence>
<accession>A0A430HRJ5</accession>
<name>A0A430HRJ5_9BURK</name>
<proteinExistence type="predicted"/>
<dbReference type="OrthoDB" id="8905150at2"/>
<reference evidence="2 3" key="1">
    <citation type="submission" date="2018-12" db="EMBL/GenBank/DDBJ databases">
        <authorList>
            <person name="Yang E."/>
        </authorList>
    </citation>
    <scope>NUCLEOTIDE SEQUENCE [LARGE SCALE GENOMIC DNA]</scope>
    <source>
        <strain evidence="2 3">SOD</strain>
    </source>
</reference>
<feature type="transmembrane region" description="Helical" evidence="1">
    <location>
        <begin position="6"/>
        <end position="26"/>
    </location>
</feature>
<keyword evidence="1" id="KW-0472">Membrane</keyword>